<organism evidence="5 6">
    <name type="scientific">Ramalina farinacea</name>
    <dbReference type="NCBI Taxonomy" id="258253"/>
    <lineage>
        <taxon>Eukaryota</taxon>
        <taxon>Fungi</taxon>
        <taxon>Dikarya</taxon>
        <taxon>Ascomycota</taxon>
        <taxon>Pezizomycotina</taxon>
        <taxon>Lecanoromycetes</taxon>
        <taxon>OSLEUM clade</taxon>
        <taxon>Lecanoromycetidae</taxon>
        <taxon>Lecanorales</taxon>
        <taxon>Lecanorineae</taxon>
        <taxon>Ramalinaceae</taxon>
        <taxon>Ramalina</taxon>
    </lineage>
</organism>
<gene>
    <name evidence="5" type="ORF">OHK93_001112</name>
</gene>
<keyword evidence="2" id="KW-0812">Transmembrane</keyword>
<feature type="domain" description="Phosphatidate phosphatase APP1 catalytic" evidence="4">
    <location>
        <begin position="267"/>
        <end position="411"/>
    </location>
</feature>
<dbReference type="GO" id="GO:0008195">
    <property type="term" value="F:phosphatidate phosphatase activity"/>
    <property type="evidence" value="ECO:0007669"/>
    <property type="project" value="InterPro"/>
</dbReference>
<keyword evidence="6" id="KW-1185">Reference proteome</keyword>
<feature type="transmembrane region" description="Helical" evidence="2">
    <location>
        <begin position="484"/>
        <end position="505"/>
    </location>
</feature>
<reference evidence="5" key="1">
    <citation type="journal article" date="2023" name="Genome Biol. Evol.">
        <title>First Whole Genome Sequence and Flow Cytometry Genome Size Data for the Lichen-Forming Fungus Ramalina farinacea (Ascomycota).</title>
        <authorList>
            <person name="Llewellyn T."/>
            <person name="Mian S."/>
            <person name="Hill R."/>
            <person name="Leitch I.J."/>
            <person name="Gaya E."/>
        </authorList>
    </citation>
    <scope>NUCLEOTIDE SEQUENCE</scope>
    <source>
        <strain evidence="5">LIQ254RAFAR</strain>
    </source>
</reference>
<evidence type="ECO:0000256" key="2">
    <source>
        <dbReference type="SAM" id="Phobius"/>
    </source>
</evidence>
<evidence type="ECO:0000313" key="6">
    <source>
        <dbReference type="Proteomes" id="UP001161017"/>
    </source>
</evidence>
<evidence type="ECO:0000313" key="5">
    <source>
        <dbReference type="EMBL" id="MDI1489913.1"/>
    </source>
</evidence>
<dbReference type="Pfam" id="PF09949">
    <property type="entry name" value="APP1_cat"/>
    <property type="match status" value="1"/>
</dbReference>
<sequence>MRTTMRVKVSLAIVLTALTLTSANAVPRDLQDVLHPANIAEEPPLITPAPASPNWLPTKTLKRRGIISDVTADTNSILSGLGSDIPSYVASGVPNFFQDFPTGDKVQSSLGLDEDQGWNLRFHGNVYKQPNINESKLDDLANIFLIDTSVESLPPPQASQARNLTSEIFVLQQDNQNVTFQLAPAPTAGASGEQGGGGAVTPSGGNQTIKFPDPTTVEGDFDGFVQIDNNGLSAGNTTSNIQRLNVYTQGDINGNATAYLVPESGLTVISDIDDILRITKIYQPKEGLLNSFARPFVPWMNMPDIYANWSRSIPNFHFHYLTTTPEQITRNYMDFIYKTYPGGSFDTRPLNFSDVSATLSIRKFLLEKIFQTYPKRKFVLVADTSNPDVMRDYPAMATEFPGQVQCIFLRNTSETDPGDKFPYDTSGFKDLDNSTYMFFDVPDDLTHLDIVNGQCVNSTIKQTVTFSTQGLPFGLSKSAGAPNFGVPPMTWVAAAALGAVVWMGLGM</sequence>
<dbReference type="PANTHER" id="PTHR28208:SF2">
    <property type="entry name" value="PHOSPHATIDATE PHOSPHATASE APP1 CATALYTIC DOMAIN-CONTAINING PROTEIN"/>
    <property type="match status" value="1"/>
</dbReference>
<dbReference type="Proteomes" id="UP001161017">
    <property type="component" value="Unassembled WGS sequence"/>
</dbReference>
<dbReference type="PANTHER" id="PTHR28208">
    <property type="entry name" value="PHOSPHATIDATE PHOSPHATASE APP1"/>
    <property type="match status" value="1"/>
</dbReference>
<accession>A0AA43QNW7</accession>
<dbReference type="InterPro" id="IPR019236">
    <property type="entry name" value="APP1_cat"/>
</dbReference>
<keyword evidence="2" id="KW-0472">Membrane</keyword>
<evidence type="ECO:0000259" key="4">
    <source>
        <dbReference type="Pfam" id="PF09949"/>
    </source>
</evidence>
<dbReference type="GO" id="GO:0030479">
    <property type="term" value="C:actin cortical patch"/>
    <property type="evidence" value="ECO:0007669"/>
    <property type="project" value="TreeGrafter"/>
</dbReference>
<comment type="caution">
    <text evidence="5">The sequence shown here is derived from an EMBL/GenBank/DDBJ whole genome shotgun (WGS) entry which is preliminary data.</text>
</comment>
<dbReference type="InterPro" id="IPR052935">
    <property type="entry name" value="Mg2+_PAP"/>
</dbReference>
<dbReference type="AlphaFoldDB" id="A0AA43QNW7"/>
<evidence type="ECO:0000256" key="3">
    <source>
        <dbReference type="SAM" id="SignalP"/>
    </source>
</evidence>
<evidence type="ECO:0000256" key="1">
    <source>
        <dbReference type="SAM" id="MobiDB-lite"/>
    </source>
</evidence>
<proteinExistence type="predicted"/>
<feature type="region of interest" description="Disordered" evidence="1">
    <location>
        <begin position="187"/>
        <end position="206"/>
    </location>
</feature>
<keyword evidence="3" id="KW-0732">Signal</keyword>
<feature type="signal peptide" evidence="3">
    <location>
        <begin position="1"/>
        <end position="25"/>
    </location>
</feature>
<protein>
    <recommendedName>
        <fullName evidence="4">Phosphatidate phosphatase APP1 catalytic domain-containing protein</fullName>
    </recommendedName>
</protein>
<keyword evidence="2" id="KW-1133">Transmembrane helix</keyword>
<dbReference type="EMBL" id="JAPUFD010000010">
    <property type="protein sequence ID" value="MDI1489913.1"/>
    <property type="molecule type" value="Genomic_DNA"/>
</dbReference>
<name>A0AA43QNW7_9LECA</name>
<feature type="chain" id="PRO_5041278405" description="Phosphatidate phosphatase APP1 catalytic domain-containing protein" evidence="3">
    <location>
        <begin position="26"/>
        <end position="507"/>
    </location>
</feature>